<proteinExistence type="predicted"/>
<gene>
    <name evidence="1" type="ORF">PVE_R2G0476</name>
</gene>
<evidence type="ECO:0000313" key="1">
    <source>
        <dbReference type="EMBL" id="SBW84502.1"/>
    </source>
</evidence>
<evidence type="ECO:0000313" key="2">
    <source>
        <dbReference type="Proteomes" id="UP000245431"/>
    </source>
</evidence>
<sequence>MNVVVPAGFCLVGEEDINPKVQSGDLLWDEGTFRWLPAEIDDIGHEVYGFNAVARADDRQT</sequence>
<dbReference type="AlphaFoldDB" id="A0A1D3K8B7"/>
<dbReference type="EMBL" id="LT599584">
    <property type="protein sequence ID" value="SBW84502.1"/>
    <property type="molecule type" value="Genomic_DNA"/>
</dbReference>
<accession>A0A1D3K8B7</accession>
<name>A0A1D3K8B7_PSEVE</name>
<reference evidence="2" key="1">
    <citation type="submission" date="2016-07" db="EMBL/GenBank/DDBJ databases">
        <authorList>
            <person name="Florea S."/>
            <person name="Webb J.S."/>
            <person name="Jaromczyk J."/>
            <person name="Schardl C.L."/>
        </authorList>
    </citation>
    <scope>NUCLEOTIDE SEQUENCE [LARGE SCALE GENOMIC DNA]</scope>
    <source>
        <strain evidence="2">1YdBTEX2</strain>
    </source>
</reference>
<protein>
    <submittedName>
        <fullName evidence="1">Uncharacterized protein</fullName>
    </submittedName>
</protein>
<dbReference type="Proteomes" id="UP000245431">
    <property type="component" value="Chromosome PVE_r2"/>
</dbReference>
<organism evidence="1 2">
    <name type="scientific">Pseudomonas veronii 1YdBTEX2</name>
    <dbReference type="NCBI Taxonomy" id="1295141"/>
    <lineage>
        <taxon>Bacteria</taxon>
        <taxon>Pseudomonadati</taxon>
        <taxon>Pseudomonadota</taxon>
        <taxon>Gammaproteobacteria</taxon>
        <taxon>Pseudomonadales</taxon>
        <taxon>Pseudomonadaceae</taxon>
        <taxon>Pseudomonas</taxon>
    </lineage>
</organism>